<dbReference type="EMBL" id="JACHKF010000001">
    <property type="protein sequence ID" value="MBB6566651.1"/>
    <property type="molecule type" value="Genomic_DNA"/>
</dbReference>
<sequence>MKLVEDHLRGPRQGDGAIFPAYCSDPPGASLSSVTFRNPSRGTASGRQAPDRFGLWLYQHDSFAPEWPLPVDVPTALRGFRTVLGLSQVKFADALKVTRVNVERWETGRAKPFRGHVHALISLVRPLVSDAASAGQLLNLAAAAVCPKLTRPAATYSGDEIRRHLIDGRYDHGDLAPALLHALVSSRVLVPLNESDPEVEADYIPFVGIRSLDQVSDPWDLELQKIARSLSPEDRVMWFALGARLRR</sequence>
<dbReference type="RefSeq" id="WP_171675196.1">
    <property type="nucleotide sequence ID" value="NZ_BAAAGT010000004.1"/>
</dbReference>
<evidence type="ECO:0000313" key="5">
    <source>
        <dbReference type="Proteomes" id="UP000553957"/>
    </source>
</evidence>
<reference evidence="3 4" key="1">
    <citation type="submission" date="2020-05" db="EMBL/GenBank/DDBJ databases">
        <title>Genome sequence of Kribbella sandramycini ATCC 39419.</title>
        <authorList>
            <person name="Maclea K.S."/>
            <person name="Fair J.L."/>
        </authorList>
    </citation>
    <scope>NUCLEOTIDE SEQUENCE [LARGE SCALE GENOMIC DNA]</scope>
    <source>
        <strain evidence="3 4">ATCC 39419</strain>
    </source>
</reference>
<dbReference type="Gene3D" id="1.10.260.40">
    <property type="entry name" value="lambda repressor-like DNA-binding domains"/>
    <property type="match status" value="1"/>
</dbReference>
<reference evidence="2 5" key="2">
    <citation type="submission" date="2020-08" db="EMBL/GenBank/DDBJ databases">
        <title>Sequencing the genomes of 1000 actinobacteria strains.</title>
        <authorList>
            <person name="Klenk H.-P."/>
        </authorList>
    </citation>
    <scope>NUCLEOTIDE SEQUENCE [LARGE SCALE GENOMIC DNA]</scope>
    <source>
        <strain evidence="2 5">DSM 15626</strain>
    </source>
</reference>
<dbReference type="InterPro" id="IPR001387">
    <property type="entry name" value="Cro/C1-type_HTH"/>
</dbReference>
<dbReference type="InterPro" id="IPR010982">
    <property type="entry name" value="Lambda_DNA-bd_dom_sf"/>
</dbReference>
<name>A0A7Y4P0I3_9ACTN</name>
<gene>
    <name evidence="2" type="ORF">HNR71_002288</name>
    <name evidence="3" type="ORF">HPO96_20835</name>
</gene>
<dbReference type="Proteomes" id="UP000553957">
    <property type="component" value="Unassembled WGS sequence"/>
</dbReference>
<dbReference type="PROSITE" id="PS50943">
    <property type="entry name" value="HTH_CROC1"/>
    <property type="match status" value="1"/>
</dbReference>
<dbReference type="GO" id="GO:0003677">
    <property type="term" value="F:DNA binding"/>
    <property type="evidence" value="ECO:0007669"/>
    <property type="project" value="InterPro"/>
</dbReference>
<evidence type="ECO:0000313" key="3">
    <source>
        <dbReference type="EMBL" id="NOL42696.1"/>
    </source>
</evidence>
<dbReference type="SUPFAM" id="SSF47413">
    <property type="entry name" value="lambda repressor-like DNA-binding domains"/>
    <property type="match status" value="1"/>
</dbReference>
<comment type="caution">
    <text evidence="3">The sequence shown here is derived from an EMBL/GenBank/DDBJ whole genome shotgun (WGS) entry which is preliminary data.</text>
</comment>
<keyword evidence="4" id="KW-1185">Reference proteome</keyword>
<proteinExistence type="predicted"/>
<dbReference type="CDD" id="cd00093">
    <property type="entry name" value="HTH_XRE"/>
    <property type="match status" value="1"/>
</dbReference>
<dbReference type="Proteomes" id="UP000534306">
    <property type="component" value="Unassembled WGS sequence"/>
</dbReference>
<evidence type="ECO:0000313" key="2">
    <source>
        <dbReference type="EMBL" id="MBB6566651.1"/>
    </source>
</evidence>
<organism evidence="3 4">
    <name type="scientific">Kribbella sandramycini</name>
    <dbReference type="NCBI Taxonomy" id="60450"/>
    <lineage>
        <taxon>Bacteria</taxon>
        <taxon>Bacillati</taxon>
        <taxon>Actinomycetota</taxon>
        <taxon>Actinomycetes</taxon>
        <taxon>Propionibacteriales</taxon>
        <taxon>Kribbellaceae</taxon>
        <taxon>Kribbella</taxon>
    </lineage>
</organism>
<dbReference type="EMBL" id="JABJRC010000005">
    <property type="protein sequence ID" value="NOL42696.1"/>
    <property type="molecule type" value="Genomic_DNA"/>
</dbReference>
<evidence type="ECO:0000259" key="1">
    <source>
        <dbReference type="PROSITE" id="PS50943"/>
    </source>
</evidence>
<accession>A0A7Y4P0I3</accession>
<dbReference type="AlphaFoldDB" id="A0A7Y4P0I3"/>
<protein>
    <submittedName>
        <fullName evidence="3">Helix-turn-helix transcriptional regulator</fullName>
    </submittedName>
    <submittedName>
        <fullName evidence="2">Transcriptional regulator with XRE-family HTH domain</fullName>
    </submittedName>
</protein>
<evidence type="ECO:0000313" key="4">
    <source>
        <dbReference type="Proteomes" id="UP000534306"/>
    </source>
</evidence>
<feature type="domain" description="HTH cro/C1-type" evidence="1">
    <location>
        <begin position="77"/>
        <end position="112"/>
    </location>
</feature>